<keyword evidence="9" id="KW-1185">Reference proteome</keyword>
<dbReference type="NCBIfam" id="TIGR02937">
    <property type="entry name" value="sigma70-ECF"/>
    <property type="match status" value="1"/>
</dbReference>
<evidence type="ECO:0000256" key="3">
    <source>
        <dbReference type="ARBA" id="ARBA00023082"/>
    </source>
</evidence>
<dbReference type="InterPro" id="IPR036388">
    <property type="entry name" value="WH-like_DNA-bd_sf"/>
</dbReference>
<dbReference type="Gene3D" id="1.10.10.10">
    <property type="entry name" value="Winged helix-like DNA-binding domain superfamily/Winged helix DNA-binding domain"/>
    <property type="match status" value="1"/>
</dbReference>
<evidence type="ECO:0000313" key="9">
    <source>
        <dbReference type="Proteomes" id="UP000466586"/>
    </source>
</evidence>
<dbReference type="Proteomes" id="UP000466586">
    <property type="component" value="Unassembled WGS sequence"/>
</dbReference>
<protein>
    <submittedName>
        <fullName evidence="8">Sigma-70 family RNA polymerase sigma factor</fullName>
    </submittedName>
</protein>
<dbReference type="InterPro" id="IPR007627">
    <property type="entry name" value="RNA_pol_sigma70_r2"/>
</dbReference>
<dbReference type="InterPro" id="IPR013324">
    <property type="entry name" value="RNA_pol_sigma_r3/r4-like"/>
</dbReference>
<dbReference type="InterPro" id="IPR013325">
    <property type="entry name" value="RNA_pol_sigma_r2"/>
</dbReference>
<evidence type="ECO:0000256" key="2">
    <source>
        <dbReference type="ARBA" id="ARBA00023015"/>
    </source>
</evidence>
<dbReference type="SUPFAM" id="SSF88659">
    <property type="entry name" value="Sigma3 and sigma4 domains of RNA polymerase sigma factors"/>
    <property type="match status" value="1"/>
</dbReference>
<comment type="similarity">
    <text evidence="1">Belongs to the sigma-70 factor family. ECF subfamily.</text>
</comment>
<dbReference type="InterPro" id="IPR039425">
    <property type="entry name" value="RNA_pol_sigma-70-like"/>
</dbReference>
<dbReference type="Gene3D" id="1.10.1740.10">
    <property type="match status" value="1"/>
</dbReference>
<dbReference type="PANTHER" id="PTHR43133:SF8">
    <property type="entry name" value="RNA POLYMERASE SIGMA FACTOR HI_1459-RELATED"/>
    <property type="match status" value="1"/>
</dbReference>
<evidence type="ECO:0000259" key="7">
    <source>
        <dbReference type="Pfam" id="PF08281"/>
    </source>
</evidence>
<gene>
    <name evidence="8" type="ORF">GS399_02700</name>
</gene>
<evidence type="ECO:0000256" key="1">
    <source>
        <dbReference type="ARBA" id="ARBA00010641"/>
    </source>
</evidence>
<dbReference type="InterPro" id="IPR014284">
    <property type="entry name" value="RNA_pol_sigma-70_dom"/>
</dbReference>
<dbReference type="GO" id="GO:0006352">
    <property type="term" value="P:DNA-templated transcription initiation"/>
    <property type="evidence" value="ECO:0007669"/>
    <property type="project" value="InterPro"/>
</dbReference>
<keyword evidence="2" id="KW-0805">Transcription regulation</keyword>
<accession>A0A7K1Y5K7</accession>
<organism evidence="8 9">
    <name type="scientific">Hufsiella arboris</name>
    <dbReference type="NCBI Taxonomy" id="2695275"/>
    <lineage>
        <taxon>Bacteria</taxon>
        <taxon>Pseudomonadati</taxon>
        <taxon>Bacteroidota</taxon>
        <taxon>Sphingobacteriia</taxon>
        <taxon>Sphingobacteriales</taxon>
        <taxon>Sphingobacteriaceae</taxon>
        <taxon>Hufsiella</taxon>
    </lineage>
</organism>
<dbReference type="SUPFAM" id="SSF88946">
    <property type="entry name" value="Sigma2 domain of RNA polymerase sigma factors"/>
    <property type="match status" value="1"/>
</dbReference>
<dbReference type="PANTHER" id="PTHR43133">
    <property type="entry name" value="RNA POLYMERASE ECF-TYPE SIGMA FACTO"/>
    <property type="match status" value="1"/>
</dbReference>
<keyword evidence="3" id="KW-0731">Sigma factor</keyword>
<dbReference type="RefSeq" id="WP_160843029.1">
    <property type="nucleotide sequence ID" value="NZ_WVHT01000001.1"/>
</dbReference>
<dbReference type="GO" id="GO:0016987">
    <property type="term" value="F:sigma factor activity"/>
    <property type="evidence" value="ECO:0007669"/>
    <property type="project" value="UniProtKB-KW"/>
</dbReference>
<dbReference type="CDD" id="cd06171">
    <property type="entry name" value="Sigma70_r4"/>
    <property type="match status" value="1"/>
</dbReference>
<feature type="domain" description="RNA polymerase sigma-70 region 2" evidence="6">
    <location>
        <begin position="33"/>
        <end position="92"/>
    </location>
</feature>
<evidence type="ECO:0000256" key="4">
    <source>
        <dbReference type="ARBA" id="ARBA00023125"/>
    </source>
</evidence>
<sequence>MTSYIDEAKVKQLVKNCIEKEPNSQKMLYSFLYSFAMGKCLRYAENQYDAAEILNDSFLKAFKNIEKYKYTMPFHSWFGKIISNTAIDRYRAELKHNRTEEISFANEVLEESTVFDSIEYKELLKLVQQLPVAYRTVFNLYAIDGYSHDEISKMLGISIGTSKSNLFKARHRLQKSVLQLRQNESNRFDSDNIIPIKPITSVTLSINGGGLGK</sequence>
<name>A0A7K1Y5K7_9SPHI</name>
<dbReference type="InterPro" id="IPR013249">
    <property type="entry name" value="RNA_pol_sigma70_r4_t2"/>
</dbReference>
<keyword evidence="4" id="KW-0238">DNA-binding</keyword>
<dbReference type="Pfam" id="PF08281">
    <property type="entry name" value="Sigma70_r4_2"/>
    <property type="match status" value="1"/>
</dbReference>
<evidence type="ECO:0000259" key="6">
    <source>
        <dbReference type="Pfam" id="PF04542"/>
    </source>
</evidence>
<reference evidence="8 9" key="1">
    <citation type="submission" date="2019-11" db="EMBL/GenBank/DDBJ databases">
        <title>Pedobacter sp. HMF7647 Genome sequencing and assembly.</title>
        <authorList>
            <person name="Kang H."/>
            <person name="Kim H."/>
            <person name="Joh K."/>
        </authorList>
    </citation>
    <scope>NUCLEOTIDE SEQUENCE [LARGE SCALE GENOMIC DNA]</scope>
    <source>
        <strain evidence="8 9">HMF7647</strain>
    </source>
</reference>
<dbReference type="EMBL" id="WVHT01000001">
    <property type="protein sequence ID" value="MXV49865.1"/>
    <property type="molecule type" value="Genomic_DNA"/>
</dbReference>
<dbReference type="AlphaFoldDB" id="A0A7K1Y5K7"/>
<dbReference type="Pfam" id="PF04542">
    <property type="entry name" value="Sigma70_r2"/>
    <property type="match status" value="1"/>
</dbReference>
<evidence type="ECO:0000313" key="8">
    <source>
        <dbReference type="EMBL" id="MXV49865.1"/>
    </source>
</evidence>
<proteinExistence type="inferred from homology"/>
<feature type="domain" description="RNA polymerase sigma factor 70 region 4 type 2" evidence="7">
    <location>
        <begin position="121"/>
        <end position="173"/>
    </location>
</feature>
<evidence type="ECO:0000256" key="5">
    <source>
        <dbReference type="ARBA" id="ARBA00023163"/>
    </source>
</evidence>
<comment type="caution">
    <text evidence="8">The sequence shown here is derived from an EMBL/GenBank/DDBJ whole genome shotgun (WGS) entry which is preliminary data.</text>
</comment>
<keyword evidence="5" id="KW-0804">Transcription</keyword>
<dbReference type="GO" id="GO:0003677">
    <property type="term" value="F:DNA binding"/>
    <property type="evidence" value="ECO:0007669"/>
    <property type="project" value="UniProtKB-KW"/>
</dbReference>